<evidence type="ECO:0000259" key="8">
    <source>
        <dbReference type="PROSITE" id="PS51755"/>
    </source>
</evidence>
<dbReference type="SMART" id="SM01043">
    <property type="entry name" value="BTAD"/>
    <property type="match status" value="1"/>
</dbReference>
<keyword evidence="4 6" id="KW-0238">DNA-binding</keyword>
<feature type="compositionally biased region" description="Basic and acidic residues" evidence="7">
    <location>
        <begin position="265"/>
        <end position="277"/>
    </location>
</feature>
<evidence type="ECO:0000256" key="5">
    <source>
        <dbReference type="PROSITE-ProRule" id="PRU00339"/>
    </source>
</evidence>
<dbReference type="Pfam" id="PF13424">
    <property type="entry name" value="TPR_12"/>
    <property type="match status" value="3"/>
</dbReference>
<dbReference type="InterPro" id="IPR002182">
    <property type="entry name" value="NB-ARC"/>
</dbReference>
<accession>L1KW75</accession>
<dbReference type="InterPro" id="IPR042197">
    <property type="entry name" value="Apaf_helical"/>
</dbReference>
<evidence type="ECO:0000256" key="2">
    <source>
        <dbReference type="ARBA" id="ARBA00022737"/>
    </source>
</evidence>
<dbReference type="InterPro" id="IPR005158">
    <property type="entry name" value="BTAD"/>
</dbReference>
<evidence type="ECO:0000256" key="7">
    <source>
        <dbReference type="SAM" id="MobiDB-lite"/>
    </source>
</evidence>
<sequence>MEIHVLGPVGLGTPERRLGLGSVKQQLLMAALAVDIGRPVPLDTLVDRLWDDPPARARENVHTYVSRIRRAIRTAEPGSTTPAITQRTHTYTLVAAPDTVDWHRFVRLAERAGTVAAEGDDARAAALLRDAERLWEEPLAGLPGLWAQRIRGTMAEKRRGVVTARITVEMRLGRFAEMAGELSALVDEYRGDEALAGQLMIVYYGSGRHAEALHLYQRVRRILRSEFGTDPGEELVRIHRHILGRGPLHELIRGPAEVRVPPSADTRRPRPVPDRLPRQAPLVGRHGEMERIRTAIDTASRDGAIVTLESISGMAGVGKSALAIRAAHEFGDRFPDGSIYVNLRAHAQGQEPLSPQAALATLLRLLEVPPDSIPTDVEERAALWRQALGHRRALIILDDAAGPEQVRPLLPGNTECFVIITSRRRLVGLPSGRSLALDVLPAADAVALFREFAGLEAPTDTTSAEASAELEELKEIVRLCGYLPLAIEIAANRLSAHPSWNLTVLRELLSRTTDRLAQIRDGYSEIARAFEVSYQTLSPAERSCFRLLSLHLGPEFGPQAAAALLGRPLDETERLLESLLQCHVLQEPVPNRFRFHDLLGEYAHLLSTAQDTDEHREAARARLVDHYVRTADHCDRLLYPRRIRPRVHDTDTAAPSPPWPTPRTSADALTWFTTERQNLLSTERHLRQHGARTRAAQLSHVLAGFLDGECYWTDSVRLHEAAVAHWRGIGRHDALCRALLDLSPVYTATGSFEEADRVAKEALACARTIGDRDAEADALRELGILYWHLGRFQQALAFQRESLTLCAATGDRWRQTRCQNNIAICLLYLGEHEQARTWFQAAIAGFEYADDQRMLAKTLNNLGHLLIETGDPVGARRTLERSLRIVKSTGNPSDRAILQINIAEAHLATGDATTAIDLCQEALPVFRRMGARKNEAIALTRLGRAHQDLSDVDRAVDHLQRALTLARDIGAALEEIQAQRALGSCEFARGRAVTAVGHLMSALEAARRIHSPEEEARAEEELKRIRTQMIKSDRLRV</sequence>
<dbReference type="InterPro" id="IPR036388">
    <property type="entry name" value="WH-like_DNA-bd_sf"/>
</dbReference>
<dbReference type="GO" id="GO:0043531">
    <property type="term" value="F:ADP binding"/>
    <property type="evidence" value="ECO:0007669"/>
    <property type="project" value="InterPro"/>
</dbReference>
<keyword evidence="2" id="KW-0677">Repeat</keyword>
<dbReference type="Proteomes" id="UP000010411">
    <property type="component" value="Unassembled WGS sequence"/>
</dbReference>
<dbReference type="Pfam" id="PF00931">
    <property type="entry name" value="NB-ARC"/>
    <property type="match status" value="1"/>
</dbReference>
<dbReference type="SMART" id="SM00862">
    <property type="entry name" value="Trans_reg_C"/>
    <property type="match status" value="1"/>
</dbReference>
<evidence type="ECO:0000256" key="3">
    <source>
        <dbReference type="ARBA" id="ARBA00023012"/>
    </source>
</evidence>
<dbReference type="CDD" id="cd15831">
    <property type="entry name" value="BTAD"/>
    <property type="match status" value="1"/>
</dbReference>
<dbReference type="SUPFAM" id="SSF46894">
    <property type="entry name" value="C-terminal effector domain of the bipartite response regulators"/>
    <property type="match status" value="1"/>
</dbReference>
<dbReference type="PRINTS" id="PR00364">
    <property type="entry name" value="DISEASERSIST"/>
</dbReference>
<dbReference type="GO" id="GO:0003677">
    <property type="term" value="F:DNA binding"/>
    <property type="evidence" value="ECO:0007669"/>
    <property type="project" value="UniProtKB-UniRule"/>
</dbReference>
<dbReference type="Gene3D" id="1.25.40.10">
    <property type="entry name" value="Tetratricopeptide repeat domain"/>
    <property type="match status" value="3"/>
</dbReference>
<feature type="repeat" description="TPR" evidence="5">
    <location>
        <begin position="936"/>
        <end position="969"/>
    </location>
</feature>
<feature type="region of interest" description="Disordered" evidence="7">
    <location>
        <begin position="259"/>
        <end position="280"/>
    </location>
</feature>
<dbReference type="OrthoDB" id="581105at2"/>
<feature type="domain" description="OmpR/PhoB-type" evidence="8">
    <location>
        <begin position="1"/>
        <end position="95"/>
    </location>
</feature>
<dbReference type="PATRIC" id="fig|698759.3.peg.4729"/>
<dbReference type="InterPro" id="IPR019734">
    <property type="entry name" value="TPR_rpt"/>
</dbReference>
<organism evidence="9 10">
    <name type="scientific">Streptomyces ipomoeae 91-03</name>
    <dbReference type="NCBI Taxonomy" id="698759"/>
    <lineage>
        <taxon>Bacteria</taxon>
        <taxon>Bacillati</taxon>
        <taxon>Actinomycetota</taxon>
        <taxon>Actinomycetes</taxon>
        <taxon>Kitasatosporales</taxon>
        <taxon>Streptomycetaceae</taxon>
        <taxon>Streptomyces</taxon>
    </lineage>
</organism>
<dbReference type="PROSITE" id="PS51755">
    <property type="entry name" value="OMPR_PHOB"/>
    <property type="match status" value="1"/>
</dbReference>
<dbReference type="SUPFAM" id="SSF48452">
    <property type="entry name" value="TPR-like"/>
    <property type="match status" value="3"/>
</dbReference>
<keyword evidence="3" id="KW-0902">Two-component regulatory system</keyword>
<evidence type="ECO:0000256" key="1">
    <source>
        <dbReference type="ARBA" id="ARBA00005820"/>
    </source>
</evidence>
<dbReference type="GO" id="GO:0000160">
    <property type="term" value="P:phosphorelay signal transduction system"/>
    <property type="evidence" value="ECO:0007669"/>
    <property type="project" value="UniProtKB-KW"/>
</dbReference>
<dbReference type="Pfam" id="PF03704">
    <property type="entry name" value="BTAD"/>
    <property type="match status" value="1"/>
</dbReference>
<dbReference type="Pfam" id="PF00486">
    <property type="entry name" value="Trans_reg_C"/>
    <property type="match status" value="1"/>
</dbReference>
<evidence type="ECO:0000313" key="9">
    <source>
        <dbReference type="EMBL" id="EKX64633.1"/>
    </source>
</evidence>
<dbReference type="PANTHER" id="PTHR47691:SF3">
    <property type="entry name" value="HTH-TYPE TRANSCRIPTIONAL REGULATOR RV0890C-RELATED"/>
    <property type="match status" value="1"/>
</dbReference>
<dbReference type="InterPro" id="IPR016032">
    <property type="entry name" value="Sig_transdc_resp-reg_C-effctor"/>
</dbReference>
<gene>
    <name evidence="9" type="ORF">STRIP9103_08372</name>
</gene>
<dbReference type="AlphaFoldDB" id="L1KW75"/>
<dbReference type="InterPro" id="IPR027417">
    <property type="entry name" value="P-loop_NTPase"/>
</dbReference>
<dbReference type="SMART" id="SM00028">
    <property type="entry name" value="TPR"/>
    <property type="match status" value="7"/>
</dbReference>
<proteinExistence type="inferred from homology"/>
<dbReference type="SUPFAM" id="SSF52540">
    <property type="entry name" value="P-loop containing nucleoside triphosphate hydrolases"/>
    <property type="match status" value="1"/>
</dbReference>
<dbReference type="GO" id="GO:0006355">
    <property type="term" value="P:regulation of DNA-templated transcription"/>
    <property type="evidence" value="ECO:0007669"/>
    <property type="project" value="InterPro"/>
</dbReference>
<evidence type="ECO:0000313" key="10">
    <source>
        <dbReference type="Proteomes" id="UP000010411"/>
    </source>
</evidence>
<reference evidence="9 10" key="1">
    <citation type="submission" date="2012-11" db="EMBL/GenBank/DDBJ databases">
        <authorList>
            <person name="Huguet-Tapia J.C."/>
            <person name="Durkin A.S."/>
            <person name="Pettis G.S."/>
            <person name="Badger J.H."/>
        </authorList>
    </citation>
    <scope>NUCLEOTIDE SEQUENCE [LARGE SCALE GENOMIC DNA]</scope>
    <source>
        <strain evidence="9 10">91-03</strain>
    </source>
</reference>
<protein>
    <submittedName>
        <fullName evidence="9">Tetratricopeptide repeat protein</fullName>
    </submittedName>
</protein>
<dbReference type="Gene3D" id="1.10.10.10">
    <property type="entry name" value="Winged helix-like DNA-binding domain superfamily/Winged helix DNA-binding domain"/>
    <property type="match status" value="1"/>
</dbReference>
<dbReference type="InterPro" id="IPR001867">
    <property type="entry name" value="OmpR/PhoB-type_DNA-bd"/>
</dbReference>
<dbReference type="PROSITE" id="PS50005">
    <property type="entry name" value="TPR"/>
    <property type="match status" value="1"/>
</dbReference>
<name>L1KW75_9ACTN</name>
<comment type="similarity">
    <text evidence="1">Belongs to the AfsR/DnrI/RedD regulatory family.</text>
</comment>
<dbReference type="PANTHER" id="PTHR47691">
    <property type="entry name" value="REGULATOR-RELATED"/>
    <property type="match status" value="1"/>
</dbReference>
<dbReference type="EMBL" id="AEJC01000360">
    <property type="protein sequence ID" value="EKX64633.1"/>
    <property type="molecule type" value="Genomic_DNA"/>
</dbReference>
<dbReference type="Gene3D" id="1.10.8.430">
    <property type="entry name" value="Helical domain of apoptotic protease-activating factors"/>
    <property type="match status" value="1"/>
</dbReference>
<dbReference type="Gene3D" id="3.40.50.300">
    <property type="entry name" value="P-loop containing nucleotide triphosphate hydrolases"/>
    <property type="match status" value="1"/>
</dbReference>
<evidence type="ECO:0000256" key="6">
    <source>
        <dbReference type="PROSITE-ProRule" id="PRU01091"/>
    </source>
</evidence>
<keyword evidence="10" id="KW-1185">Reference proteome</keyword>
<dbReference type="RefSeq" id="WP_009320051.1">
    <property type="nucleotide sequence ID" value="NZ_AEJC01000360.1"/>
</dbReference>
<comment type="caution">
    <text evidence="9">The sequence shown here is derived from an EMBL/GenBank/DDBJ whole genome shotgun (WGS) entry which is preliminary data.</text>
</comment>
<feature type="DNA-binding region" description="OmpR/PhoB-type" evidence="6">
    <location>
        <begin position="1"/>
        <end position="95"/>
    </location>
</feature>
<dbReference type="InterPro" id="IPR011990">
    <property type="entry name" value="TPR-like_helical_dom_sf"/>
</dbReference>
<evidence type="ECO:0000256" key="4">
    <source>
        <dbReference type="ARBA" id="ARBA00023125"/>
    </source>
</evidence>
<keyword evidence="5" id="KW-0802">TPR repeat</keyword>